<evidence type="ECO:0000313" key="3">
    <source>
        <dbReference type="Proteomes" id="UP000027073"/>
    </source>
</evidence>
<name>A0A067P0R4_PLEO1</name>
<dbReference type="EMBL" id="KL198004">
    <property type="protein sequence ID" value="KDQ33903.1"/>
    <property type="molecule type" value="Genomic_DNA"/>
</dbReference>
<feature type="region of interest" description="Disordered" evidence="1">
    <location>
        <begin position="134"/>
        <end position="188"/>
    </location>
</feature>
<organism evidence="2 3">
    <name type="scientific">Pleurotus ostreatus (strain PC15)</name>
    <name type="common">Oyster mushroom</name>
    <dbReference type="NCBI Taxonomy" id="1137138"/>
    <lineage>
        <taxon>Eukaryota</taxon>
        <taxon>Fungi</taxon>
        <taxon>Dikarya</taxon>
        <taxon>Basidiomycota</taxon>
        <taxon>Agaricomycotina</taxon>
        <taxon>Agaricomycetes</taxon>
        <taxon>Agaricomycetidae</taxon>
        <taxon>Agaricales</taxon>
        <taxon>Pleurotineae</taxon>
        <taxon>Pleurotaceae</taxon>
        <taxon>Pleurotus</taxon>
    </lineage>
</organism>
<reference evidence="3" key="1">
    <citation type="journal article" date="2014" name="Proc. Natl. Acad. Sci. U.S.A.">
        <title>Extensive sampling of basidiomycete genomes demonstrates inadequacy of the white-rot/brown-rot paradigm for wood decay fungi.</title>
        <authorList>
            <person name="Riley R."/>
            <person name="Salamov A.A."/>
            <person name="Brown D.W."/>
            <person name="Nagy L.G."/>
            <person name="Floudas D."/>
            <person name="Held B.W."/>
            <person name="Levasseur A."/>
            <person name="Lombard V."/>
            <person name="Morin E."/>
            <person name="Otillar R."/>
            <person name="Lindquist E.A."/>
            <person name="Sun H."/>
            <person name="LaButti K.M."/>
            <person name="Schmutz J."/>
            <person name="Jabbour D."/>
            <person name="Luo H."/>
            <person name="Baker S.E."/>
            <person name="Pisabarro A.G."/>
            <person name="Walton J.D."/>
            <person name="Blanchette R.A."/>
            <person name="Henrissat B."/>
            <person name="Martin F."/>
            <person name="Cullen D."/>
            <person name="Hibbett D.S."/>
            <person name="Grigoriev I.V."/>
        </authorList>
    </citation>
    <scope>NUCLEOTIDE SEQUENCE [LARGE SCALE GENOMIC DNA]</scope>
    <source>
        <strain evidence="3">PC15</strain>
    </source>
</reference>
<gene>
    <name evidence="2" type="ORF">PLEOSDRAFT_1091679</name>
</gene>
<proteinExistence type="predicted"/>
<dbReference type="Proteomes" id="UP000027073">
    <property type="component" value="Unassembled WGS sequence"/>
</dbReference>
<sequence length="188" mass="19367">MVGTRKRAADESAGPATRSSKVAKTKKAASPGKAAKGGKGAKAAPSTSNFKAKALPIHIHMTHTPASIDEDTVSTASKDPGSLGSVTLLPSTFSTGSYGWKGSKRITVELQNTENGEEKETVQVMVTINAAVLGSKNAKHDGEEEAAAEDGKVEEQAAEDANAAKDADAAEQTELTDQAEAEDKTESA</sequence>
<feature type="region of interest" description="Disordered" evidence="1">
    <location>
        <begin position="1"/>
        <end position="49"/>
    </location>
</feature>
<protein>
    <submittedName>
        <fullName evidence="2">Uncharacterized protein</fullName>
    </submittedName>
</protein>
<feature type="region of interest" description="Disordered" evidence="1">
    <location>
        <begin position="61"/>
        <end position="89"/>
    </location>
</feature>
<dbReference type="OrthoDB" id="2497589at2759"/>
<dbReference type="HOGENOM" id="CLU_100697_0_0_1"/>
<dbReference type="AlphaFoldDB" id="A0A067P0R4"/>
<evidence type="ECO:0000256" key="1">
    <source>
        <dbReference type="SAM" id="MobiDB-lite"/>
    </source>
</evidence>
<dbReference type="VEuPathDB" id="FungiDB:PLEOSDRAFT_1091679"/>
<evidence type="ECO:0000313" key="2">
    <source>
        <dbReference type="EMBL" id="KDQ33903.1"/>
    </source>
</evidence>
<accession>A0A067P0R4</accession>
<dbReference type="InParanoid" id="A0A067P0R4"/>